<comment type="caution">
    <text evidence="1">The sequence shown here is derived from an EMBL/GenBank/DDBJ whole genome shotgun (WGS) entry which is preliminary data.</text>
</comment>
<sequence>MRIPTSPKEYWELSREERKRLFEEYGISHWMMPTAEEQREVITAEHKKERYGHSPLVAQYLEQSMS</sequence>
<reference evidence="1 2" key="1">
    <citation type="submission" date="2018-03" db="EMBL/GenBank/DDBJ databases">
        <title>Genomic Encyclopedia of Archaeal and Bacterial Type Strains, Phase II (KMG-II): from individual species to whole genera.</title>
        <authorList>
            <person name="Goeker M."/>
        </authorList>
    </citation>
    <scope>NUCLEOTIDE SEQUENCE [LARGE SCALE GENOMIC DNA]</scope>
    <source>
        <strain evidence="1 2">RHA1</strain>
    </source>
</reference>
<gene>
    <name evidence="1" type="ORF">CLV36_11260</name>
</gene>
<dbReference type="RefSeq" id="WP_106343009.1">
    <property type="nucleotide sequence ID" value="NZ_PVTZ01000012.1"/>
</dbReference>
<protein>
    <submittedName>
        <fullName evidence="1">Uncharacterized protein</fullName>
    </submittedName>
</protein>
<accession>A0ABX5EM52</accession>
<name>A0ABX5EM52_9BACL</name>
<dbReference type="Proteomes" id="UP000238836">
    <property type="component" value="Unassembled WGS sequence"/>
</dbReference>
<evidence type="ECO:0000313" key="2">
    <source>
        <dbReference type="Proteomes" id="UP000238836"/>
    </source>
</evidence>
<organism evidence="1 2">
    <name type="scientific">Laceyella sediminis</name>
    <dbReference type="NCBI Taxonomy" id="573074"/>
    <lineage>
        <taxon>Bacteria</taxon>
        <taxon>Bacillati</taxon>
        <taxon>Bacillota</taxon>
        <taxon>Bacilli</taxon>
        <taxon>Bacillales</taxon>
        <taxon>Thermoactinomycetaceae</taxon>
        <taxon>Laceyella</taxon>
    </lineage>
</organism>
<evidence type="ECO:0000313" key="1">
    <source>
        <dbReference type="EMBL" id="PRZ12663.1"/>
    </source>
</evidence>
<dbReference type="EMBL" id="PVTZ01000012">
    <property type="protein sequence ID" value="PRZ12663.1"/>
    <property type="molecule type" value="Genomic_DNA"/>
</dbReference>
<proteinExistence type="predicted"/>
<keyword evidence="2" id="KW-1185">Reference proteome</keyword>